<feature type="chain" id="PRO_5046439952" evidence="2">
    <location>
        <begin position="19"/>
        <end position="1129"/>
    </location>
</feature>
<evidence type="ECO:0000256" key="2">
    <source>
        <dbReference type="SAM" id="SignalP"/>
    </source>
</evidence>
<organism evidence="4 5">
    <name type="scientific">Sungkyunkwania multivorans</name>
    <dbReference type="NCBI Taxonomy" id="1173618"/>
    <lineage>
        <taxon>Bacteria</taxon>
        <taxon>Pseudomonadati</taxon>
        <taxon>Bacteroidota</taxon>
        <taxon>Flavobacteriia</taxon>
        <taxon>Flavobacteriales</taxon>
        <taxon>Flavobacteriaceae</taxon>
        <taxon>Sungkyunkwania</taxon>
    </lineage>
</organism>
<dbReference type="Proteomes" id="UP001596978">
    <property type="component" value="Unassembled WGS sequence"/>
</dbReference>
<dbReference type="CDD" id="cd15482">
    <property type="entry name" value="Sialidase_non-viral"/>
    <property type="match status" value="1"/>
</dbReference>
<evidence type="ECO:0000313" key="5">
    <source>
        <dbReference type="Proteomes" id="UP001596978"/>
    </source>
</evidence>
<dbReference type="Gene3D" id="2.60.120.260">
    <property type="entry name" value="Galactose-binding domain-like"/>
    <property type="match status" value="1"/>
</dbReference>
<gene>
    <name evidence="4" type="ORF">ACFQ1M_11795</name>
</gene>
<dbReference type="Pfam" id="PF18962">
    <property type="entry name" value="Por_Secre_tail"/>
    <property type="match status" value="1"/>
</dbReference>
<dbReference type="PANTHER" id="PTHR43739">
    <property type="entry name" value="XYLOGLUCANASE (EUROFUNG)"/>
    <property type="match status" value="1"/>
</dbReference>
<feature type="signal peptide" evidence="2">
    <location>
        <begin position="1"/>
        <end position="18"/>
    </location>
</feature>
<keyword evidence="1 2" id="KW-0732">Signal</keyword>
<protein>
    <submittedName>
        <fullName evidence="4">T9SS type A sorting domain-containing protein</fullName>
    </submittedName>
</protein>
<reference evidence="5" key="1">
    <citation type="journal article" date="2019" name="Int. J. Syst. Evol. Microbiol.">
        <title>The Global Catalogue of Microorganisms (GCM) 10K type strain sequencing project: providing services to taxonomists for standard genome sequencing and annotation.</title>
        <authorList>
            <consortium name="The Broad Institute Genomics Platform"/>
            <consortium name="The Broad Institute Genome Sequencing Center for Infectious Disease"/>
            <person name="Wu L."/>
            <person name="Ma J."/>
        </authorList>
    </citation>
    <scope>NUCLEOTIDE SEQUENCE [LARGE SCALE GENOMIC DNA]</scope>
    <source>
        <strain evidence="5">CCUG 62952</strain>
    </source>
</reference>
<keyword evidence="5" id="KW-1185">Reference proteome</keyword>
<dbReference type="RefSeq" id="WP_386408440.1">
    <property type="nucleotide sequence ID" value="NZ_JBHTJH010000017.1"/>
</dbReference>
<sequence length="1129" mass="122094">MKILTITMTFCFCVVASAQFNRNAPWMHDLSTADRATQPTFQEIQDAFNAYWQDKDPDVKGSGYKPFKRWEFHMQHSVGADGKLPTVEEQWQAWEDKKALINSSSRADLSNWTAIGPFTHTNTGSWSSGQGRVNVIAVDPSNSNTYYIGAPAGGIWKSTDAGINWTSLTDDLPRIGVSGIAIHPTNSNIIYIATGDDDAGDTPSVGVWKSVDGGATWNQTGLGPTNSPSRMNEVYINPSNTDMLWVATNDGVYRSLDAGATWTETLAGNIRDLKMKPGDPSTLYAVSSSQFFTSADFGVSFKATGSGLPTTSGRLVIDVTNAPTAENYVYVLSANTDNTFQGIYRSTSSGAFFTQMANTADIFESNQAWYDLALAVSDNDPDEIYVGCLNVWKSTNGGNTFSKLNNWNAPSAAAYTHADIHMLRFFNGVLYCGSDGGIYRSSNGGSSFSDLTATAAISQFYRIAVSKNNSTKMVGGLQDNGGHALNGTQWQNYYGADGMDTAISPNDDNIYYGFTQRGGSLNISTDAGASRDSQVGAPSGQTGNWVTPLVMNQDNELYAGYNNLYRLDGGSWTQLASAGARIDYLKIDPTDADIMYIALDRNLRKSTNRGASFSSVYTFSTNINSIEVSKANNDILYVTTAGTSSGGVYKSIDGGNSFTNITNNLPNETKYIVAHQGFHTQNPIYVGTSTGVYRLDDSSATWEPFEIGLPNVPVRDLEINLVDGNITAATYGRGIWQSAIPTEPAPGIDIGLVSVQKLNEDSVACGSVSPEVTVENNGTNTLSSATIIYTVDGSDNTYNWTGSLASGASTVIQLPALALSRGAHTFKVETSTTNDTYPDNNVSSRLTFYINDEGAGQQLNTFEGPSDELVAYNEGGTSALWERGIPAGIVLGAAAADGNAYGTNLAGDHPNNTKSYLVSQCYNLASMQDPVLKFDMAFELELDWDLVYMEYSTDGGVTWNHLGSASDPNWYNSNTPEGFNNTCFNCKGAQWTGTAATKTAYSYDLAALNAETDIIFRFVFHSDQAVVEEGVVIDNFVVDASAILSNDTFEKLQVAIYPIPSRDIFNIRWRQGSDAQFEVFDITGKRIKSFAIDQNDQLYTLDMSGAGPGVYLLSIQTENIKATRKLVVK</sequence>
<name>A0ABW3D087_9FLAO</name>
<evidence type="ECO:0000313" key="4">
    <source>
        <dbReference type="EMBL" id="MFD0862887.1"/>
    </source>
</evidence>
<dbReference type="PANTHER" id="PTHR43739:SF5">
    <property type="entry name" value="EXO-ALPHA-SIALIDASE"/>
    <property type="match status" value="1"/>
</dbReference>
<comment type="caution">
    <text evidence="4">The sequence shown here is derived from an EMBL/GenBank/DDBJ whole genome shotgun (WGS) entry which is preliminary data.</text>
</comment>
<dbReference type="InterPro" id="IPR052025">
    <property type="entry name" value="Xyloglucanase_GH74"/>
</dbReference>
<dbReference type="InterPro" id="IPR015943">
    <property type="entry name" value="WD40/YVTN_repeat-like_dom_sf"/>
</dbReference>
<dbReference type="InterPro" id="IPR026444">
    <property type="entry name" value="Secre_tail"/>
</dbReference>
<proteinExistence type="predicted"/>
<dbReference type="NCBIfam" id="TIGR04183">
    <property type="entry name" value="Por_Secre_tail"/>
    <property type="match status" value="1"/>
</dbReference>
<dbReference type="Gene3D" id="2.130.10.10">
    <property type="entry name" value="YVTN repeat-like/Quinoprotein amine dehydrogenase"/>
    <property type="match status" value="5"/>
</dbReference>
<dbReference type="SUPFAM" id="SSF110296">
    <property type="entry name" value="Oligoxyloglucan reducing end-specific cellobiohydrolase"/>
    <property type="match status" value="3"/>
</dbReference>
<dbReference type="Gene3D" id="2.60.40.10">
    <property type="entry name" value="Immunoglobulins"/>
    <property type="match status" value="1"/>
</dbReference>
<feature type="domain" description="Secretion system C-terminal sorting" evidence="3">
    <location>
        <begin position="1056"/>
        <end position="1128"/>
    </location>
</feature>
<dbReference type="InterPro" id="IPR013783">
    <property type="entry name" value="Ig-like_fold"/>
</dbReference>
<evidence type="ECO:0000259" key="3">
    <source>
        <dbReference type="Pfam" id="PF18962"/>
    </source>
</evidence>
<accession>A0ABW3D087</accession>
<dbReference type="EMBL" id="JBHTJH010000017">
    <property type="protein sequence ID" value="MFD0862887.1"/>
    <property type="molecule type" value="Genomic_DNA"/>
</dbReference>
<evidence type="ECO:0000256" key="1">
    <source>
        <dbReference type="ARBA" id="ARBA00022729"/>
    </source>
</evidence>